<gene>
    <name evidence="2" type="ORF">SAMN05216551_108135</name>
</gene>
<reference evidence="3" key="1">
    <citation type="submission" date="2016-09" db="EMBL/GenBank/DDBJ databases">
        <authorList>
            <person name="Varghese N."/>
            <person name="Submissions S."/>
        </authorList>
    </citation>
    <scope>NUCLEOTIDE SEQUENCE [LARGE SCALE GENOMIC DNA]</scope>
    <source>
        <strain evidence="3">JS23</strain>
    </source>
</reference>
<sequence length="238" mass="26104">MARGSERATGGPASAPAPGRRRPCRARSERSAGRGVGRPAVGRQPVDARSGRHAAQGRAGGRGQMQRRPPSSTVQAAVDVAGRRRWSFTRRKVRVRSRNITPRKVSVYPVARDARVGRKWHAVIRMAVAITARSRAIPVPLQARQRLVVCVRACRAARTRGQAALGVNRIPSAQGSAAPFRTSGAVEARQPLRLRRAPTRLRRACDVLPPRDECQHAGRLRMRRNRMTRWAAGQPGGR</sequence>
<organism evidence="2 3">
    <name type="scientific">Chitinasiproducens palmae</name>
    <dbReference type="NCBI Taxonomy" id="1770053"/>
    <lineage>
        <taxon>Bacteria</taxon>
        <taxon>Pseudomonadati</taxon>
        <taxon>Pseudomonadota</taxon>
        <taxon>Betaproteobacteria</taxon>
        <taxon>Burkholderiales</taxon>
        <taxon>Burkholderiaceae</taxon>
        <taxon>Chitinasiproducens</taxon>
    </lineage>
</organism>
<dbReference type="AlphaFoldDB" id="A0A1H2PRJ9"/>
<evidence type="ECO:0000313" key="2">
    <source>
        <dbReference type="EMBL" id="SDV49498.1"/>
    </source>
</evidence>
<feature type="compositionally biased region" description="Low complexity" evidence="1">
    <location>
        <begin position="7"/>
        <end position="18"/>
    </location>
</feature>
<accession>A0A1H2PRJ9</accession>
<dbReference type="EMBL" id="FNLO01000008">
    <property type="protein sequence ID" value="SDV49498.1"/>
    <property type="molecule type" value="Genomic_DNA"/>
</dbReference>
<evidence type="ECO:0000313" key="3">
    <source>
        <dbReference type="Proteomes" id="UP000243719"/>
    </source>
</evidence>
<dbReference type="Proteomes" id="UP000243719">
    <property type="component" value="Unassembled WGS sequence"/>
</dbReference>
<protein>
    <submittedName>
        <fullName evidence="2">Uncharacterized protein</fullName>
    </submittedName>
</protein>
<evidence type="ECO:0000256" key="1">
    <source>
        <dbReference type="SAM" id="MobiDB-lite"/>
    </source>
</evidence>
<name>A0A1H2PRJ9_9BURK</name>
<keyword evidence="3" id="KW-1185">Reference proteome</keyword>
<feature type="region of interest" description="Disordered" evidence="1">
    <location>
        <begin position="1"/>
        <end position="75"/>
    </location>
</feature>
<proteinExistence type="predicted"/>